<name>A0AAU7S5S5_9HYPH</name>
<reference evidence="1" key="1">
    <citation type="submission" date="2024-06" db="EMBL/GenBank/DDBJ databases">
        <authorList>
            <person name="Li T."/>
            <person name="Gao R."/>
        </authorList>
    </citation>
    <scope>NUCLEOTIDE SEQUENCE</scope>
    <source>
        <strain evidence="1">ZPR3</strain>
        <plasmid evidence="1">unnamed3</plasmid>
    </source>
</reference>
<gene>
    <name evidence="1" type="ORF">ABM479_33550</name>
</gene>
<accession>A0AAU7S5S5</accession>
<dbReference type="RefSeq" id="WP_349963076.1">
    <property type="nucleotide sequence ID" value="NZ_CP157963.1"/>
</dbReference>
<keyword evidence="1" id="KW-0614">Plasmid</keyword>
<protein>
    <submittedName>
        <fullName evidence="1">AP2/ERF family transcription factor</fullName>
    </submittedName>
</protein>
<sequence>MENQGRDERRRRTNLTPTAVMNTYDEAETQELSISNTQSCSAVNLYALLRRQAQDTRPGEWTVALSRHGYAINRGFNDNIYGSPEAAFEQALAYRDAILHALPPVTSREKATRLRSDNTSGVAGVYRKDARWFAHVERPEWTRSRSFSISYYGEARAKALAIEQRQAWLAEMPSMFHTRNDEVEALALLQFPERLEQIPDVMDKNLMSRQDVDAILARINTRFDRLRPVRLKVSVRLDQQGRLRGIVSLNKPPTLIARADAATRSQSVAAALHQMRPRVHALLTKLCGPAFADRFDHEHVRIMLAPHLFDKEKGCTVTLYLSRQEIEESPASHRA</sequence>
<organism evidence="1">
    <name type="scientific">Rhizobium sp. ZPR3</name>
    <dbReference type="NCBI Taxonomy" id="3158967"/>
    <lineage>
        <taxon>Bacteria</taxon>
        <taxon>Pseudomonadati</taxon>
        <taxon>Pseudomonadota</taxon>
        <taxon>Alphaproteobacteria</taxon>
        <taxon>Hyphomicrobiales</taxon>
        <taxon>Rhizobiaceae</taxon>
        <taxon>Rhizobium/Agrobacterium group</taxon>
        <taxon>Rhizobium</taxon>
    </lineage>
</organism>
<dbReference type="EMBL" id="CP157963">
    <property type="protein sequence ID" value="XBT97821.1"/>
    <property type="molecule type" value="Genomic_DNA"/>
</dbReference>
<geneLocation type="plasmid" evidence="1">
    <name>unnamed3</name>
</geneLocation>
<dbReference type="AlphaFoldDB" id="A0AAU7S5S5"/>
<evidence type="ECO:0000313" key="1">
    <source>
        <dbReference type="EMBL" id="XBT97821.1"/>
    </source>
</evidence>
<proteinExistence type="predicted"/>
<dbReference type="Gene3D" id="1.20.5.2050">
    <property type="match status" value="1"/>
</dbReference>